<dbReference type="OrthoDB" id="9803541at2"/>
<dbReference type="PROSITE" id="PS01015">
    <property type="entry name" value="RIBOSOMAL_L19"/>
    <property type="match status" value="1"/>
</dbReference>
<dbReference type="EMBL" id="NQNY01000002">
    <property type="protein sequence ID" value="PAK21636.1"/>
    <property type="molecule type" value="Genomic_DNA"/>
</dbReference>
<evidence type="ECO:0000313" key="10">
    <source>
        <dbReference type="Proteomes" id="UP000216943"/>
    </source>
</evidence>
<name>A0A1W1X3B2_9BACT</name>
<dbReference type="NCBIfam" id="TIGR01024">
    <property type="entry name" value="rplS_bact"/>
    <property type="match status" value="1"/>
</dbReference>
<evidence type="ECO:0000313" key="11">
    <source>
        <dbReference type="Proteomes" id="UP000217033"/>
    </source>
</evidence>
<evidence type="ECO:0000256" key="7">
    <source>
        <dbReference type="RuleBase" id="RU000559"/>
    </source>
</evidence>
<comment type="similarity">
    <text evidence="2 6 7">Belongs to the bacterial ribosomal protein bL19 family.</text>
</comment>
<dbReference type="InterPro" id="IPR018257">
    <property type="entry name" value="Ribosomal_bL19_CS"/>
</dbReference>
<comment type="function">
    <text evidence="1 6 7">This protein is located at the 30S-50S ribosomal subunit interface and may play a role in the structure and function of the aminoacyl-tRNA binding site.</text>
</comment>
<organism evidence="9 10">
    <name type="scientific">Mycoplasmopsis agassizii</name>
    <dbReference type="NCBI Taxonomy" id="33922"/>
    <lineage>
        <taxon>Bacteria</taxon>
        <taxon>Bacillati</taxon>
        <taxon>Mycoplasmatota</taxon>
        <taxon>Mycoplasmoidales</taxon>
        <taxon>Metamycoplasmataceae</taxon>
        <taxon>Mycoplasmopsis</taxon>
    </lineage>
</organism>
<evidence type="ECO:0000313" key="8">
    <source>
        <dbReference type="EMBL" id="PAF55426.1"/>
    </source>
</evidence>
<dbReference type="HAMAP" id="MF_00402">
    <property type="entry name" value="Ribosomal_bL19"/>
    <property type="match status" value="1"/>
</dbReference>
<dbReference type="InterPro" id="IPR038657">
    <property type="entry name" value="Ribosomal_bL19_sf"/>
</dbReference>
<dbReference type="InterPro" id="IPR001857">
    <property type="entry name" value="Ribosomal_bL19"/>
</dbReference>
<evidence type="ECO:0000256" key="1">
    <source>
        <dbReference type="ARBA" id="ARBA00002349"/>
    </source>
</evidence>
<dbReference type="SUPFAM" id="SSF50104">
    <property type="entry name" value="Translation proteins SH3-like domain"/>
    <property type="match status" value="1"/>
</dbReference>
<keyword evidence="11" id="KW-1185">Reference proteome</keyword>
<dbReference type="EMBL" id="NQMN01000001">
    <property type="protein sequence ID" value="PAF55426.1"/>
    <property type="molecule type" value="Genomic_DNA"/>
</dbReference>
<dbReference type="InterPro" id="IPR008991">
    <property type="entry name" value="Translation_prot_SH3-like_sf"/>
</dbReference>
<dbReference type="PANTHER" id="PTHR15680:SF9">
    <property type="entry name" value="LARGE RIBOSOMAL SUBUNIT PROTEIN BL19M"/>
    <property type="match status" value="1"/>
</dbReference>
<dbReference type="RefSeq" id="WP_084232426.1">
    <property type="nucleotide sequence ID" value="NZ_CP166874.1"/>
</dbReference>
<dbReference type="Proteomes" id="UP000217033">
    <property type="component" value="Unassembled WGS sequence"/>
</dbReference>
<evidence type="ECO:0000256" key="4">
    <source>
        <dbReference type="ARBA" id="ARBA00023274"/>
    </source>
</evidence>
<dbReference type="PRINTS" id="PR00061">
    <property type="entry name" value="RIBOSOMALL19"/>
</dbReference>
<dbReference type="STRING" id="33922.SAMN02745179_00673"/>
<evidence type="ECO:0000313" key="9">
    <source>
        <dbReference type="EMBL" id="PAK21636.1"/>
    </source>
</evidence>
<dbReference type="Pfam" id="PF01245">
    <property type="entry name" value="Ribosomal_L19"/>
    <property type="match status" value="1"/>
</dbReference>
<comment type="caution">
    <text evidence="9">The sequence shown here is derived from an EMBL/GenBank/DDBJ whole genome shotgun (WGS) entry which is preliminary data.</text>
</comment>
<dbReference type="GO" id="GO:0003735">
    <property type="term" value="F:structural constituent of ribosome"/>
    <property type="evidence" value="ECO:0007669"/>
    <property type="project" value="InterPro"/>
</dbReference>
<gene>
    <name evidence="6" type="primary">rplS</name>
    <name evidence="8" type="ORF">CJF60_01950</name>
    <name evidence="9" type="ORF">CJJ23_00645</name>
</gene>
<dbReference type="PIRSF" id="PIRSF002191">
    <property type="entry name" value="Ribosomal_L19"/>
    <property type="match status" value="1"/>
</dbReference>
<dbReference type="AlphaFoldDB" id="A0A1W1X3B2"/>
<evidence type="ECO:0000256" key="2">
    <source>
        <dbReference type="ARBA" id="ARBA00005781"/>
    </source>
</evidence>
<keyword evidence="3 6" id="KW-0689">Ribosomal protein</keyword>
<dbReference type="Proteomes" id="UP000216943">
    <property type="component" value="Unassembled WGS sequence"/>
</dbReference>
<dbReference type="PANTHER" id="PTHR15680">
    <property type="entry name" value="RIBOSOMAL PROTEIN L19"/>
    <property type="match status" value="1"/>
</dbReference>
<evidence type="ECO:0000256" key="6">
    <source>
        <dbReference type="HAMAP-Rule" id="MF_00402"/>
    </source>
</evidence>
<evidence type="ECO:0000256" key="3">
    <source>
        <dbReference type="ARBA" id="ARBA00022980"/>
    </source>
</evidence>
<protein>
    <recommendedName>
        <fullName evidence="5 6">Large ribosomal subunit protein bL19</fullName>
    </recommendedName>
</protein>
<reference evidence="10 11" key="2">
    <citation type="submission" date="2017-08" db="EMBL/GenBank/DDBJ databases">
        <authorList>
            <person name="Alvarez-Ponce D."/>
            <person name="Weitzman C.L."/>
            <person name="Tillett R.L."/>
            <person name="Sandmeier F.C."/>
            <person name="Tracy C.R."/>
        </authorList>
    </citation>
    <scope>NUCLEOTIDE SEQUENCE [LARGE SCALE GENOMIC DNA]</scope>
    <source>
        <strain evidence="10">723</strain>
        <strain evidence="8 11">PS6</strain>
    </source>
</reference>
<evidence type="ECO:0000256" key="5">
    <source>
        <dbReference type="ARBA" id="ARBA00035171"/>
    </source>
</evidence>
<keyword evidence="4 6" id="KW-0687">Ribonucleoprotein</keyword>
<dbReference type="GO" id="GO:0006412">
    <property type="term" value="P:translation"/>
    <property type="evidence" value="ECO:0007669"/>
    <property type="project" value="UniProtKB-UniRule"/>
</dbReference>
<proteinExistence type="inferred from homology"/>
<accession>A0A1W1X3B2</accession>
<sequence>MRNKLIELVEKSQIRQDLPEFKTGDVVRVNVLIRDGDKQRIQVFEGLVITKSGAGKGTSATFTVRKVSVGVGGGIGVERTFPLNSPIISSIEVVRRNKVRRKRLYYIRNKSGKSARLKALK</sequence>
<reference evidence="9" key="1">
    <citation type="submission" date="2017-08" db="EMBL/GenBank/DDBJ databases">
        <authorList>
            <person name="de Groot N.N."/>
        </authorList>
    </citation>
    <scope>NUCLEOTIDE SEQUENCE [LARGE SCALE GENOMIC DNA]</scope>
    <source>
        <strain evidence="9">723</strain>
    </source>
</reference>
<dbReference type="GO" id="GO:0022625">
    <property type="term" value="C:cytosolic large ribosomal subunit"/>
    <property type="evidence" value="ECO:0007669"/>
    <property type="project" value="TreeGrafter"/>
</dbReference>
<dbReference type="Gene3D" id="2.30.30.790">
    <property type="match status" value="1"/>
</dbReference>